<sequence>MQHDPLYLVFPQAMRKTMAWVLLSLWTFVQPAFAQQNQKENSAYIDPQIGNVAPFLVPTFPTMHLPNQMVRMFPIRQDYLSDEIEAFPLLVYAHRRPGMMRLKVGTTDFSELKTSKMIVDHDLETYQPWFYEGYLIEEDIKLSFTPGKKCGFYQIDFQKNQNKHLILQGKQPLSFQRLSTHRYLLTETIMNKDRGLNPRTLKLKVYAYVEFVDKLNQPISDLKVDEHDGWLAISTQNHAQVFIKYGLSYISPAQAQKNFTEIAYDNFTTVMVRAKQAWDEKMNLIQVKGGTEAQKRTFFTSLYRTYERMVDITEDGQYFDVYQQKVQKTTQPMYADDWIWDSYRSHHPLRTILHPKQEGDMVNSFVRMYHSSGWMPTFMQAFGNTMCMNSYHTAAIFLDAYSKGITNFNAEAAYNGMEHTLTTRTFIPWRQGNPRETIDDFFHEKGYFPSLAIGEKESLPDQVVDSFEKRQPVPVTLGVCYDFWALGKLGERLEKKGYQQYLDFSKNYQQLWHPEHRLFMPKDSKGKWVEIDPKLDGGLGYRDYYDENNGWTYAWDVQHDIEGLTKLLGGTNAAADRLDQLFRESLGKRKSQFYVDGSNSTGMIGQFSMGNEPSFHIPYLYNRFGEPWKTQQKTRFVLDTWFKDNIFGIPGDEDGGAMTAFVVFTSLGIYPVTPGVPVYDITSPIFKEASIQLENGKTFTIQAALASKKNKYIQSAKINGKVLNQPYISHEQIMEGGTLTIELGPLPNRAWGNTPL</sequence>
<accession>A0AAN5ALW6</accession>
<dbReference type="RefSeq" id="WP_338238420.1">
    <property type="nucleotide sequence ID" value="NZ_BQKE01000002.1"/>
</dbReference>
<reference evidence="7 8" key="1">
    <citation type="submission" date="2021-12" db="EMBL/GenBank/DDBJ databases">
        <title>Genome sequencing of bacteria with rrn-lacking chromosome and rrn-plasmid.</title>
        <authorList>
            <person name="Anda M."/>
            <person name="Iwasaki W."/>
        </authorList>
    </citation>
    <scope>NUCLEOTIDE SEQUENCE [LARGE SCALE GENOMIC DNA]</scope>
    <source>
        <strain evidence="7 8">NBRC 15940</strain>
    </source>
</reference>
<dbReference type="Pfam" id="PF07971">
    <property type="entry name" value="Glyco_hydro_92"/>
    <property type="match status" value="1"/>
</dbReference>
<keyword evidence="4" id="KW-0732">Signal</keyword>
<dbReference type="AlphaFoldDB" id="A0AAN5ALW6"/>
<evidence type="ECO:0000259" key="5">
    <source>
        <dbReference type="Pfam" id="PF07971"/>
    </source>
</evidence>
<feature type="domain" description="Glycosyl hydrolase family 92 N-terminal" evidence="6">
    <location>
        <begin position="44"/>
        <end position="223"/>
    </location>
</feature>
<dbReference type="Proteomes" id="UP001310022">
    <property type="component" value="Unassembled WGS sequence"/>
</dbReference>
<evidence type="ECO:0000313" key="8">
    <source>
        <dbReference type="Proteomes" id="UP001310022"/>
    </source>
</evidence>
<dbReference type="EMBL" id="BQKE01000002">
    <property type="protein sequence ID" value="GJM63222.1"/>
    <property type="molecule type" value="Genomic_DNA"/>
</dbReference>
<dbReference type="InterPro" id="IPR050883">
    <property type="entry name" value="PNGase"/>
</dbReference>
<proteinExistence type="predicted"/>
<gene>
    <name evidence="7" type="ORF">PEDI_37740</name>
</gene>
<dbReference type="InterPro" id="IPR005887">
    <property type="entry name" value="GH92_a_mannosidase_put"/>
</dbReference>
<keyword evidence="8" id="KW-1185">Reference proteome</keyword>
<dbReference type="InterPro" id="IPR008928">
    <property type="entry name" value="6-hairpin_glycosidase_sf"/>
</dbReference>
<dbReference type="InterPro" id="IPR041371">
    <property type="entry name" value="GH92_N"/>
</dbReference>
<comment type="subunit">
    <text evidence="2">Monomer.</text>
</comment>
<dbReference type="PANTHER" id="PTHR12143:SF43">
    <property type="entry name" value="PUTATIVE-RELATED"/>
    <property type="match status" value="1"/>
</dbReference>
<dbReference type="GO" id="GO:0030246">
    <property type="term" value="F:carbohydrate binding"/>
    <property type="evidence" value="ECO:0007669"/>
    <property type="project" value="InterPro"/>
</dbReference>
<evidence type="ECO:0000256" key="2">
    <source>
        <dbReference type="ARBA" id="ARBA00011245"/>
    </source>
</evidence>
<dbReference type="FunFam" id="3.30.2080.10:FF:000001">
    <property type="entry name" value="Alpha-1,2-mannosidase subfamily"/>
    <property type="match status" value="1"/>
</dbReference>
<dbReference type="GO" id="GO:0005829">
    <property type="term" value="C:cytosol"/>
    <property type="evidence" value="ECO:0007669"/>
    <property type="project" value="TreeGrafter"/>
</dbReference>
<evidence type="ECO:0000313" key="7">
    <source>
        <dbReference type="EMBL" id="GJM63222.1"/>
    </source>
</evidence>
<keyword evidence="3" id="KW-0106">Calcium</keyword>
<dbReference type="Gene3D" id="1.20.1050.60">
    <property type="entry name" value="alpha-1,2-mannosidase"/>
    <property type="match status" value="1"/>
</dbReference>
<dbReference type="InterPro" id="IPR012939">
    <property type="entry name" value="Glyco_hydro_92"/>
</dbReference>
<evidence type="ECO:0000256" key="4">
    <source>
        <dbReference type="SAM" id="SignalP"/>
    </source>
</evidence>
<dbReference type="Gene3D" id="1.20.1610.10">
    <property type="entry name" value="alpha-1,2-mannosidases domains"/>
    <property type="match status" value="1"/>
</dbReference>
<protein>
    <submittedName>
        <fullName evidence="7">Alpha-1 2-mannosidase</fullName>
    </submittedName>
</protein>
<comment type="cofactor">
    <cofactor evidence="1">
        <name>Ca(2+)</name>
        <dbReference type="ChEBI" id="CHEBI:29108"/>
    </cofactor>
</comment>
<dbReference type="PANTHER" id="PTHR12143">
    <property type="entry name" value="PEPTIDE N-GLYCANASE PNGASE -RELATED"/>
    <property type="match status" value="1"/>
</dbReference>
<name>A0AAN5ALW6_9BACT</name>
<dbReference type="GO" id="GO:0000224">
    <property type="term" value="F:peptide-N4-(N-acetyl-beta-glucosaminyl)asparagine amidase activity"/>
    <property type="evidence" value="ECO:0007669"/>
    <property type="project" value="TreeGrafter"/>
</dbReference>
<evidence type="ECO:0000256" key="3">
    <source>
        <dbReference type="ARBA" id="ARBA00022837"/>
    </source>
</evidence>
<dbReference type="Gene3D" id="2.70.98.10">
    <property type="match status" value="1"/>
</dbReference>
<dbReference type="GO" id="GO:0005975">
    <property type="term" value="P:carbohydrate metabolic process"/>
    <property type="evidence" value="ECO:0007669"/>
    <property type="project" value="InterPro"/>
</dbReference>
<dbReference type="NCBIfam" id="TIGR01180">
    <property type="entry name" value="aman2_put"/>
    <property type="match status" value="1"/>
</dbReference>
<dbReference type="GO" id="GO:0006516">
    <property type="term" value="P:glycoprotein catabolic process"/>
    <property type="evidence" value="ECO:0007669"/>
    <property type="project" value="TreeGrafter"/>
</dbReference>
<dbReference type="Gene3D" id="3.30.2080.10">
    <property type="entry name" value="GH92 mannosidase domain"/>
    <property type="match status" value="1"/>
</dbReference>
<comment type="caution">
    <text evidence="7">The sequence shown here is derived from an EMBL/GenBank/DDBJ whole genome shotgun (WGS) entry which is preliminary data.</text>
</comment>
<feature type="chain" id="PRO_5043032414" evidence="4">
    <location>
        <begin position="35"/>
        <end position="756"/>
    </location>
</feature>
<evidence type="ECO:0000259" key="6">
    <source>
        <dbReference type="Pfam" id="PF17678"/>
    </source>
</evidence>
<feature type="domain" description="Glycosyl hydrolase family 92" evidence="5">
    <location>
        <begin position="254"/>
        <end position="745"/>
    </location>
</feature>
<dbReference type="SUPFAM" id="SSF48208">
    <property type="entry name" value="Six-hairpin glycosidases"/>
    <property type="match status" value="1"/>
</dbReference>
<dbReference type="Pfam" id="PF17678">
    <property type="entry name" value="Glyco_hydro_92N"/>
    <property type="match status" value="1"/>
</dbReference>
<dbReference type="InterPro" id="IPR014718">
    <property type="entry name" value="GH-type_carb-bd"/>
</dbReference>
<evidence type="ECO:0000256" key="1">
    <source>
        <dbReference type="ARBA" id="ARBA00001913"/>
    </source>
</evidence>
<organism evidence="7 8">
    <name type="scientific">Persicobacter diffluens</name>
    <dbReference type="NCBI Taxonomy" id="981"/>
    <lineage>
        <taxon>Bacteria</taxon>
        <taxon>Pseudomonadati</taxon>
        <taxon>Bacteroidota</taxon>
        <taxon>Cytophagia</taxon>
        <taxon>Cytophagales</taxon>
        <taxon>Persicobacteraceae</taxon>
        <taxon>Persicobacter</taxon>
    </lineage>
</organism>
<feature type="signal peptide" evidence="4">
    <location>
        <begin position="1"/>
        <end position="34"/>
    </location>
</feature>